<organism evidence="2 3">
    <name type="scientific">Aaosphaeria arxii CBS 175.79</name>
    <dbReference type="NCBI Taxonomy" id="1450172"/>
    <lineage>
        <taxon>Eukaryota</taxon>
        <taxon>Fungi</taxon>
        <taxon>Dikarya</taxon>
        <taxon>Ascomycota</taxon>
        <taxon>Pezizomycotina</taxon>
        <taxon>Dothideomycetes</taxon>
        <taxon>Pleosporomycetidae</taxon>
        <taxon>Pleosporales</taxon>
        <taxon>Pleosporales incertae sedis</taxon>
        <taxon>Aaosphaeria</taxon>
    </lineage>
</organism>
<dbReference type="OrthoDB" id="5378430at2759"/>
<name>A0A6A5XYU3_9PLEO</name>
<dbReference type="Proteomes" id="UP000799778">
    <property type="component" value="Unassembled WGS sequence"/>
</dbReference>
<gene>
    <name evidence="2" type="ORF">BU24DRAFT_421138</name>
</gene>
<dbReference type="RefSeq" id="XP_033386478.1">
    <property type="nucleotide sequence ID" value="XM_033527654.1"/>
</dbReference>
<keyword evidence="1" id="KW-0812">Transmembrane</keyword>
<dbReference type="AlphaFoldDB" id="A0A6A5XYU3"/>
<accession>A0A6A5XYU3</accession>
<reference evidence="2" key="1">
    <citation type="journal article" date="2020" name="Stud. Mycol.">
        <title>101 Dothideomycetes genomes: a test case for predicting lifestyles and emergence of pathogens.</title>
        <authorList>
            <person name="Haridas S."/>
            <person name="Albert R."/>
            <person name="Binder M."/>
            <person name="Bloem J."/>
            <person name="Labutti K."/>
            <person name="Salamov A."/>
            <person name="Andreopoulos B."/>
            <person name="Baker S."/>
            <person name="Barry K."/>
            <person name="Bills G."/>
            <person name="Bluhm B."/>
            <person name="Cannon C."/>
            <person name="Castanera R."/>
            <person name="Culley D."/>
            <person name="Daum C."/>
            <person name="Ezra D."/>
            <person name="Gonzalez J."/>
            <person name="Henrissat B."/>
            <person name="Kuo A."/>
            <person name="Liang C."/>
            <person name="Lipzen A."/>
            <person name="Lutzoni F."/>
            <person name="Magnuson J."/>
            <person name="Mondo S."/>
            <person name="Nolan M."/>
            <person name="Ohm R."/>
            <person name="Pangilinan J."/>
            <person name="Park H.-J."/>
            <person name="Ramirez L."/>
            <person name="Alfaro M."/>
            <person name="Sun H."/>
            <person name="Tritt A."/>
            <person name="Yoshinaga Y."/>
            <person name="Zwiers L.-H."/>
            <person name="Turgeon B."/>
            <person name="Goodwin S."/>
            <person name="Spatafora J."/>
            <person name="Crous P."/>
            <person name="Grigoriev I."/>
        </authorList>
    </citation>
    <scope>NUCLEOTIDE SEQUENCE</scope>
    <source>
        <strain evidence="2">CBS 175.79</strain>
    </source>
</reference>
<feature type="transmembrane region" description="Helical" evidence="1">
    <location>
        <begin position="35"/>
        <end position="56"/>
    </location>
</feature>
<dbReference type="EMBL" id="ML978068">
    <property type="protein sequence ID" value="KAF2018139.1"/>
    <property type="molecule type" value="Genomic_DNA"/>
</dbReference>
<sequence length="615" mass="68063">MAASESESQDQSLIHQARCHKREDDTGFLNIFKAWFWYPLHLACCIGFVILMLYAIDGQDFGTGSPPSLGDRAQGFGLYQTEVNGFISVALVLMRLLASCSAALLVWRLIYILLEKSGLTIAELCRLANLKVPIVPRLDSRHNFHWTCFAAIMTLLLWPPSFAAPLANSSLNWIPSTRVSPEPGQSFKFPIYDRQHPDRGGFIYPHIVTPAILKASLMVSQDPDYAFIALNKSQVPLKRYIYDSSPPLNDSGICNIMLPYFKVTGIQWLDAPEGVDIWNLDNSSMLDNNPNPGQFAGVGTLGFFTETKWNAGQAIESYKAHESETFEGKRNISIFVGEVNVGKPLKDGSIPTIDTPCSSYGDILGELPSVSQASVNIYFNKKWMAKRCYMLAEVNMKAGAYPNRRVNIKRVGFSNKMSMAVPIDGPADLDPVLSPDNAILPVLDIMSDVTRMITYMDLTPGWQKNNSIDNYVSGMLTTAYHATWSAMPTQNATETVSITPLEPVIQARVNRGRLYIWLAMNSTLTIAGIILAAVLKLAGEAKIIRDTTLAAMTLDLKYIAHEGNNGLCNAVGLNKDDRALGRVKWSNDVDPEINGSDGEKYGYRCCKDLVFVDKK</sequence>
<evidence type="ECO:0000313" key="2">
    <source>
        <dbReference type="EMBL" id="KAF2018139.1"/>
    </source>
</evidence>
<evidence type="ECO:0000256" key="1">
    <source>
        <dbReference type="SAM" id="Phobius"/>
    </source>
</evidence>
<keyword evidence="3" id="KW-1185">Reference proteome</keyword>
<dbReference type="GeneID" id="54285051"/>
<proteinExistence type="predicted"/>
<protein>
    <submittedName>
        <fullName evidence="2">Uncharacterized protein</fullName>
    </submittedName>
</protein>
<keyword evidence="1" id="KW-0472">Membrane</keyword>
<keyword evidence="1" id="KW-1133">Transmembrane helix</keyword>
<evidence type="ECO:0000313" key="3">
    <source>
        <dbReference type="Proteomes" id="UP000799778"/>
    </source>
</evidence>
<feature type="transmembrane region" description="Helical" evidence="1">
    <location>
        <begin position="86"/>
        <end position="107"/>
    </location>
</feature>
<feature type="transmembrane region" description="Helical" evidence="1">
    <location>
        <begin position="514"/>
        <end position="535"/>
    </location>
</feature>